<dbReference type="InterPro" id="IPR011059">
    <property type="entry name" value="Metal-dep_hydrolase_composite"/>
</dbReference>
<evidence type="ECO:0000313" key="3">
    <source>
        <dbReference type="EMBL" id="GAW06439.1"/>
    </source>
</evidence>
<proteinExistence type="predicted"/>
<gene>
    <name evidence="3" type="ORF">LENED_008368</name>
</gene>
<reference evidence="3 4" key="2">
    <citation type="submission" date="2017-02" db="EMBL/GenBank/DDBJ databases">
        <title>A genome survey and senescence transcriptome analysis in Lentinula edodes.</title>
        <authorList>
            <person name="Sakamoto Y."/>
            <person name="Nakade K."/>
            <person name="Sato S."/>
            <person name="Yoshida Y."/>
            <person name="Miyazaki K."/>
            <person name="Natsume S."/>
            <person name="Konno N."/>
        </authorList>
    </citation>
    <scope>NUCLEOTIDE SEQUENCE [LARGE SCALE GENOMIC DNA]</scope>
    <source>
        <strain evidence="3 4">NBRC 111202</strain>
    </source>
</reference>
<keyword evidence="1" id="KW-0812">Transmembrane</keyword>
<dbReference type="Gene3D" id="3.20.20.140">
    <property type="entry name" value="Metal-dependent hydrolases"/>
    <property type="match status" value="2"/>
</dbReference>
<dbReference type="SUPFAM" id="SSF51338">
    <property type="entry name" value="Composite domain of metallo-dependent hydrolases"/>
    <property type="match status" value="1"/>
</dbReference>
<organism evidence="3 4">
    <name type="scientific">Lentinula edodes</name>
    <name type="common">Shiitake mushroom</name>
    <name type="synonym">Lentinus edodes</name>
    <dbReference type="NCBI Taxonomy" id="5353"/>
    <lineage>
        <taxon>Eukaryota</taxon>
        <taxon>Fungi</taxon>
        <taxon>Dikarya</taxon>
        <taxon>Basidiomycota</taxon>
        <taxon>Agaricomycotina</taxon>
        <taxon>Agaricomycetes</taxon>
        <taxon>Agaricomycetidae</taxon>
        <taxon>Agaricales</taxon>
        <taxon>Marasmiineae</taxon>
        <taxon>Omphalotaceae</taxon>
        <taxon>Lentinula</taxon>
    </lineage>
</organism>
<feature type="domain" description="Amidohydrolase-related" evidence="2">
    <location>
        <begin position="472"/>
        <end position="575"/>
    </location>
</feature>
<dbReference type="PANTHER" id="PTHR43668:SF5">
    <property type="entry name" value="AMIDOHYDROLASE 3 DOMAIN-CONTAINING PROTEIN"/>
    <property type="match status" value="1"/>
</dbReference>
<sequence>MYIHSVSFFPLTAKLNSNHIITPSFTMEKAIIAPYSEERPSRVKSRQYLLLRAALAFSLLVACGYAGLFTAYTTSRGADKRVKVPINAHEIIRKCAHLNDIPGPPPSFGSRKESDRYVPETKPTWIKNATIWTGNIDGLEVILEGDLFLDKGIIKAVGKVPAQILSAYDHDYLSVIDANGSWVSPGIVDLHSHLGDYSSPKLRGSDDTNSRKGLVQPWLRSLDSLNTHDDAYQLSIAGGVTTSVILPGSANAIGGQAFVIKLRPTEERSPSSMLLEPPFTFNGSGIEEVQPPRWRQLKQACGMPNLFHFRSNFIVTHFRANRGKSKYVFKFATSRGHMLNVYALLSAGRFYSGTRMDTIWAYRQGYEEARKLKVKQDAYCEKAATKQWDGLGDFPEDLQWEALVDVLRGKVKIQNHCYEAVDLDGIVRLTNEFKFPIAAFHHAHETYLVPELLKKAYGHTPAVALFATNARYKRESYRGSEFAPRILADNGIQVVMKSDHPVLNSRFLMYEAQQAHYFGLASNLALASVTSTPAQIMGQDHRIGYIRKGFDADVVLWDSHPLAVGATPKQVFIDGIAQLNKPFAFPKSDVLQRAPETPNFDEETKAALKHDGLPPLEPKESISDVVIFQNFDSLFLDMGNGVEQIFTAENYVGESQIAVVQNGELACIGTADVCITSVNVDSRTVDLQGGSLAPGLVSYGSPLGLVHIAGEESTQDGEVFDGLMDKLPTILGGNTAVIRAVDGLQFATRDALLAYRSGVTTGVTAPCSSGLLAGLSTAFNTGAAHKLIEGAVVEDEVALHVSLSLSSSVSVSTQIATLRRLLLGGGAKGELGVQVTKVLEGKIPLVIGVHSADIMASLIQLKSEITKETKSAIQMTFAGASEAHLLAKEIGAAGVGVILSPARSFPFFWDMRRILPGPPLTQHSAVSTLLANNVTVGVGVNFDESWAVRNTRFDVSWASLEAGGEISKAGAIALASSNLEKLLGSILKLIRDKFKICVILQDYVHLELCEIHILTRAHLLQKHNASNHVI</sequence>
<protein>
    <submittedName>
        <fullName evidence="3">Carbohydrate esterase family 9 protein</fullName>
    </submittedName>
</protein>
<feature type="transmembrane region" description="Helical" evidence="1">
    <location>
        <begin position="49"/>
        <end position="72"/>
    </location>
</feature>
<dbReference type="PANTHER" id="PTHR43668">
    <property type="entry name" value="ALLANTOINASE"/>
    <property type="match status" value="1"/>
</dbReference>
<dbReference type="Proteomes" id="UP000188533">
    <property type="component" value="Unassembled WGS sequence"/>
</dbReference>
<reference evidence="3 4" key="1">
    <citation type="submission" date="2016-08" db="EMBL/GenBank/DDBJ databases">
        <authorList>
            <consortium name="Lentinula edodes genome sequencing consortium"/>
            <person name="Sakamoto Y."/>
            <person name="Nakade K."/>
            <person name="Sato S."/>
            <person name="Yoshida Y."/>
            <person name="Miyazaki K."/>
            <person name="Natsume S."/>
            <person name="Konno N."/>
        </authorList>
    </citation>
    <scope>NUCLEOTIDE SEQUENCE [LARGE SCALE GENOMIC DNA]</scope>
    <source>
        <strain evidence="3 4">NBRC 111202</strain>
    </source>
</reference>
<accession>A0A1Q3EH04</accession>
<evidence type="ECO:0000256" key="1">
    <source>
        <dbReference type="SAM" id="Phobius"/>
    </source>
</evidence>
<keyword evidence="4" id="KW-1185">Reference proteome</keyword>
<dbReference type="InterPro" id="IPR050138">
    <property type="entry name" value="DHOase/Allantoinase_Hydrolase"/>
</dbReference>
<keyword evidence="1" id="KW-0472">Membrane</keyword>
<dbReference type="InterPro" id="IPR032466">
    <property type="entry name" value="Metal_Hydrolase"/>
</dbReference>
<dbReference type="Pfam" id="PF01979">
    <property type="entry name" value="Amidohydro_1"/>
    <property type="match status" value="1"/>
</dbReference>
<name>A0A1Q3EH04_LENED</name>
<dbReference type="AlphaFoldDB" id="A0A1Q3EH04"/>
<dbReference type="GO" id="GO:0004038">
    <property type="term" value="F:allantoinase activity"/>
    <property type="evidence" value="ECO:0007669"/>
    <property type="project" value="TreeGrafter"/>
</dbReference>
<keyword evidence="1" id="KW-1133">Transmembrane helix</keyword>
<dbReference type="EMBL" id="BDGU01000319">
    <property type="protein sequence ID" value="GAW06439.1"/>
    <property type="molecule type" value="Genomic_DNA"/>
</dbReference>
<evidence type="ECO:0000259" key="2">
    <source>
        <dbReference type="Pfam" id="PF01979"/>
    </source>
</evidence>
<dbReference type="GO" id="GO:0006145">
    <property type="term" value="P:purine nucleobase catabolic process"/>
    <property type="evidence" value="ECO:0007669"/>
    <property type="project" value="TreeGrafter"/>
</dbReference>
<dbReference type="SUPFAM" id="SSF51556">
    <property type="entry name" value="Metallo-dependent hydrolases"/>
    <property type="match status" value="1"/>
</dbReference>
<dbReference type="InterPro" id="IPR006680">
    <property type="entry name" value="Amidohydro-rel"/>
</dbReference>
<comment type="caution">
    <text evidence="3">The sequence shown here is derived from an EMBL/GenBank/DDBJ whole genome shotgun (WGS) entry which is preliminary data.</text>
</comment>
<dbReference type="GO" id="GO:0005737">
    <property type="term" value="C:cytoplasm"/>
    <property type="evidence" value="ECO:0007669"/>
    <property type="project" value="TreeGrafter"/>
</dbReference>
<dbReference type="STRING" id="5353.A0A1Q3EH04"/>
<evidence type="ECO:0000313" key="4">
    <source>
        <dbReference type="Proteomes" id="UP000188533"/>
    </source>
</evidence>